<dbReference type="CDD" id="cd08215">
    <property type="entry name" value="STKc_Nek"/>
    <property type="match status" value="1"/>
</dbReference>
<dbReference type="SMART" id="SM00220">
    <property type="entry name" value="S_TKc"/>
    <property type="match status" value="1"/>
</dbReference>
<feature type="binding site" evidence="9">
    <location>
        <position position="34"/>
    </location>
    <ligand>
        <name>ATP</name>
        <dbReference type="ChEBI" id="CHEBI:30616"/>
    </ligand>
</feature>
<evidence type="ECO:0000256" key="3">
    <source>
        <dbReference type="ARBA" id="ARBA00022679"/>
    </source>
</evidence>
<dbReference type="PANTHER" id="PTHR44899">
    <property type="entry name" value="CAMK FAMILY PROTEIN KINASE"/>
    <property type="match status" value="1"/>
</dbReference>
<dbReference type="EC" id="2.7.11.1" evidence="1"/>
<keyword evidence="6 9" id="KW-0067">ATP-binding</keyword>
<dbReference type="SUPFAM" id="SSF56112">
    <property type="entry name" value="Protein kinase-like (PK-like)"/>
    <property type="match status" value="1"/>
</dbReference>
<dbReference type="GO" id="GO:0005524">
    <property type="term" value="F:ATP binding"/>
    <property type="evidence" value="ECO:0007669"/>
    <property type="project" value="UniProtKB-UniRule"/>
</dbReference>
<evidence type="ECO:0000256" key="1">
    <source>
        <dbReference type="ARBA" id="ARBA00012513"/>
    </source>
</evidence>
<protein>
    <recommendedName>
        <fullName evidence="1">non-specific serine/threonine protein kinase</fullName>
        <ecNumber evidence="1">2.7.11.1</ecNumber>
    </recommendedName>
</protein>
<feature type="compositionally biased region" description="Acidic residues" evidence="10">
    <location>
        <begin position="473"/>
        <end position="500"/>
    </location>
</feature>
<dbReference type="OrthoDB" id="248923at2759"/>
<keyword evidence="13" id="KW-1185">Reference proteome</keyword>
<dbReference type="FunFam" id="1.10.510.10:FF:000172">
    <property type="entry name" value="serine/threonine-protein kinase Nek1 isoform X1"/>
    <property type="match status" value="1"/>
</dbReference>
<evidence type="ECO:0000256" key="8">
    <source>
        <dbReference type="ARBA" id="ARBA00048679"/>
    </source>
</evidence>
<keyword evidence="4 9" id="KW-0547">Nucleotide-binding</keyword>
<evidence type="ECO:0000256" key="2">
    <source>
        <dbReference type="ARBA" id="ARBA00022527"/>
    </source>
</evidence>
<evidence type="ECO:0000259" key="11">
    <source>
        <dbReference type="PROSITE" id="PS50011"/>
    </source>
</evidence>
<dbReference type="InterPro" id="IPR051131">
    <property type="entry name" value="NEK_Ser/Thr_kinase_NIMA"/>
</dbReference>
<evidence type="ECO:0000256" key="9">
    <source>
        <dbReference type="PROSITE-ProRule" id="PRU10141"/>
    </source>
</evidence>
<dbReference type="AlphaFoldDB" id="A0A1R2AM00"/>
<accession>A0A1R2AM00</accession>
<reference evidence="12 13" key="1">
    <citation type="submission" date="2016-11" db="EMBL/GenBank/DDBJ databases">
        <title>The macronuclear genome of Stentor coeruleus: a giant cell with tiny introns.</title>
        <authorList>
            <person name="Slabodnick M."/>
            <person name="Ruby J.G."/>
            <person name="Reiff S.B."/>
            <person name="Swart E.C."/>
            <person name="Gosai S."/>
            <person name="Prabakaran S."/>
            <person name="Witkowska E."/>
            <person name="Larue G.E."/>
            <person name="Fisher S."/>
            <person name="Freeman R.M."/>
            <person name="Gunawardena J."/>
            <person name="Chu W."/>
            <person name="Stover N.A."/>
            <person name="Gregory B.D."/>
            <person name="Nowacki M."/>
            <person name="Derisi J."/>
            <person name="Roy S.W."/>
            <person name="Marshall W.F."/>
            <person name="Sood P."/>
        </authorList>
    </citation>
    <scope>NUCLEOTIDE SEQUENCE [LARGE SCALE GENOMIC DNA]</scope>
    <source>
        <strain evidence="12">WM001</strain>
    </source>
</reference>
<evidence type="ECO:0000256" key="4">
    <source>
        <dbReference type="ARBA" id="ARBA00022741"/>
    </source>
</evidence>
<dbReference type="PROSITE" id="PS00108">
    <property type="entry name" value="PROTEIN_KINASE_ST"/>
    <property type="match status" value="1"/>
</dbReference>
<evidence type="ECO:0000256" key="5">
    <source>
        <dbReference type="ARBA" id="ARBA00022777"/>
    </source>
</evidence>
<feature type="region of interest" description="Disordered" evidence="10">
    <location>
        <begin position="463"/>
        <end position="506"/>
    </location>
</feature>
<keyword evidence="2" id="KW-0723">Serine/threonine-protein kinase</keyword>
<dbReference type="PROSITE" id="PS00107">
    <property type="entry name" value="PROTEIN_KINASE_ATP"/>
    <property type="match status" value="1"/>
</dbReference>
<proteinExistence type="predicted"/>
<organism evidence="12 13">
    <name type="scientific">Stentor coeruleus</name>
    <dbReference type="NCBI Taxonomy" id="5963"/>
    <lineage>
        <taxon>Eukaryota</taxon>
        <taxon>Sar</taxon>
        <taxon>Alveolata</taxon>
        <taxon>Ciliophora</taxon>
        <taxon>Postciliodesmatophora</taxon>
        <taxon>Heterotrichea</taxon>
        <taxon>Heterotrichida</taxon>
        <taxon>Stentoridae</taxon>
        <taxon>Stentor</taxon>
    </lineage>
</organism>
<evidence type="ECO:0000256" key="6">
    <source>
        <dbReference type="ARBA" id="ARBA00022840"/>
    </source>
</evidence>
<evidence type="ECO:0000256" key="7">
    <source>
        <dbReference type="ARBA" id="ARBA00047899"/>
    </source>
</evidence>
<dbReference type="PROSITE" id="PS50011">
    <property type="entry name" value="PROTEIN_KINASE_DOM"/>
    <property type="match status" value="1"/>
</dbReference>
<feature type="domain" description="Protein kinase" evidence="11">
    <location>
        <begin position="4"/>
        <end position="258"/>
    </location>
</feature>
<gene>
    <name evidence="12" type="ORF">SteCoe_37998</name>
</gene>
<dbReference type="GO" id="GO:0004674">
    <property type="term" value="F:protein serine/threonine kinase activity"/>
    <property type="evidence" value="ECO:0007669"/>
    <property type="project" value="UniProtKB-KW"/>
</dbReference>
<comment type="caution">
    <text evidence="12">The sequence shown here is derived from an EMBL/GenBank/DDBJ whole genome shotgun (WGS) entry which is preliminary data.</text>
</comment>
<dbReference type="InterPro" id="IPR000719">
    <property type="entry name" value="Prot_kinase_dom"/>
</dbReference>
<keyword evidence="3" id="KW-0808">Transferase</keyword>
<keyword evidence="5" id="KW-0418">Kinase</keyword>
<dbReference type="InterPro" id="IPR017441">
    <property type="entry name" value="Protein_kinase_ATP_BS"/>
</dbReference>
<dbReference type="Pfam" id="PF00069">
    <property type="entry name" value="Pkinase"/>
    <property type="match status" value="1"/>
</dbReference>
<dbReference type="EMBL" id="MPUH01002062">
    <property type="protein sequence ID" value="OMJ65558.1"/>
    <property type="molecule type" value="Genomic_DNA"/>
</dbReference>
<dbReference type="InterPro" id="IPR008271">
    <property type="entry name" value="Ser/Thr_kinase_AS"/>
</dbReference>
<dbReference type="Proteomes" id="UP000187209">
    <property type="component" value="Unassembled WGS sequence"/>
</dbReference>
<comment type="catalytic activity">
    <reaction evidence="8">
        <text>L-seryl-[protein] + ATP = O-phospho-L-seryl-[protein] + ADP + H(+)</text>
        <dbReference type="Rhea" id="RHEA:17989"/>
        <dbReference type="Rhea" id="RHEA-COMP:9863"/>
        <dbReference type="Rhea" id="RHEA-COMP:11604"/>
        <dbReference type="ChEBI" id="CHEBI:15378"/>
        <dbReference type="ChEBI" id="CHEBI:29999"/>
        <dbReference type="ChEBI" id="CHEBI:30616"/>
        <dbReference type="ChEBI" id="CHEBI:83421"/>
        <dbReference type="ChEBI" id="CHEBI:456216"/>
        <dbReference type="EC" id="2.7.11.1"/>
    </reaction>
</comment>
<evidence type="ECO:0000313" key="12">
    <source>
        <dbReference type="EMBL" id="OMJ65558.1"/>
    </source>
</evidence>
<dbReference type="PANTHER" id="PTHR44899:SF3">
    <property type="entry name" value="SERINE_THREONINE-PROTEIN KINASE NEK1"/>
    <property type="match status" value="1"/>
</dbReference>
<feature type="region of interest" description="Disordered" evidence="10">
    <location>
        <begin position="388"/>
        <end position="407"/>
    </location>
</feature>
<dbReference type="FunFam" id="3.30.200.20:FF:000631">
    <property type="entry name" value="Serine/threonine-protein kinase NEK"/>
    <property type="match status" value="1"/>
</dbReference>
<name>A0A1R2AM00_9CILI</name>
<evidence type="ECO:0000313" key="13">
    <source>
        <dbReference type="Proteomes" id="UP000187209"/>
    </source>
</evidence>
<evidence type="ECO:0000256" key="10">
    <source>
        <dbReference type="SAM" id="MobiDB-lite"/>
    </source>
</evidence>
<dbReference type="Gene3D" id="3.30.200.20">
    <property type="entry name" value="Phosphorylase Kinase, domain 1"/>
    <property type="match status" value="1"/>
</dbReference>
<dbReference type="Gene3D" id="1.10.510.10">
    <property type="entry name" value="Transferase(Phosphotransferase) domain 1"/>
    <property type="match status" value="1"/>
</dbReference>
<comment type="catalytic activity">
    <reaction evidence="7">
        <text>L-threonyl-[protein] + ATP = O-phospho-L-threonyl-[protein] + ADP + H(+)</text>
        <dbReference type="Rhea" id="RHEA:46608"/>
        <dbReference type="Rhea" id="RHEA-COMP:11060"/>
        <dbReference type="Rhea" id="RHEA-COMP:11605"/>
        <dbReference type="ChEBI" id="CHEBI:15378"/>
        <dbReference type="ChEBI" id="CHEBI:30013"/>
        <dbReference type="ChEBI" id="CHEBI:30616"/>
        <dbReference type="ChEBI" id="CHEBI:61977"/>
        <dbReference type="ChEBI" id="CHEBI:456216"/>
        <dbReference type="EC" id="2.7.11.1"/>
    </reaction>
</comment>
<feature type="region of interest" description="Disordered" evidence="10">
    <location>
        <begin position="353"/>
        <end position="378"/>
    </location>
</feature>
<sequence length="660" mass="77124">MELYEVVKSIGSGNFGQVYLVRHKYEGRNYVVKKIKTRDMPESEREKTEQEVRLLQKLRHTNIVAYKDSYIDREQFLCIVMVNCEGGDMYSKIKSAKGKKFTEAQILEWFAQILLALLYLHERRILHRDLKTQNIFLKNSKIRLGDFGIAKVLDGTRDFANTCIGTPYYMSPELFKNKPYSYKSDVWGLGCVIYEMCNLRHAFDAQSLNGLAMKIMRGAYPPTTPFYSKALRDLISKMLLVNPAQRPSLQDILNMPFIRRHVVLYLKECFTPSTEIQDYDDLNIDSLKDQAERYGLMPLITGESKLPQPVPRNPQIIEAKLKKEEAEKQQMEEELSKLSIQQIEIKKHAIQAKERKNQMDSKANDMEKAQKKKMLDAEKRREKILEEKKRRAQKHGAKASDDNEEAYTARERVLQLKEKKKKEEQEKVAAQLKEIHMQNNLNRQKALVKQQAQFRTSSILQSVLSQKNSDSAVPEENEENIEETNEIHDENEEYEEESDDDSVKDMNEKELYDLQKRYSDMQEKIIAKTIRIDELKESLKHSQMAVGIPYEEEEEESNHEIETPIPGFLDSVEEVIEEEELKEEPPSWNSKIRDRIKLLRHRCESGLGNQMYEKAYSVLKDMGGRRNKDIRKALVEILGEENIGYWALLEQIVYLETCLI</sequence>
<dbReference type="InterPro" id="IPR011009">
    <property type="entry name" value="Kinase-like_dom_sf"/>
</dbReference>